<keyword evidence="4" id="KW-0378">Hydrolase</keyword>
<feature type="compositionally biased region" description="Basic and acidic residues" evidence="2">
    <location>
        <begin position="25"/>
        <end position="36"/>
    </location>
</feature>
<feature type="region of interest" description="Disordered" evidence="2">
    <location>
        <begin position="1476"/>
        <end position="1504"/>
    </location>
</feature>
<sequence>MTASPQSTQKSERHEKQIPLSTPSVERKFERIEKQNTESSPRSFDRVKKSILSNSLGSKQSGKGLSLSDLKWKEKNKRKSLIHVTMESGRAEPDPESIGVKRMKMDARSYKAIFKKNRMMDTFPGKLNHHLLRASSANQQVQFEKAESDPESIGVKRKKMNAGSNKAIFKKKRILETLPDVDEELEGPDILSQVGSGDGRVISSAPTGKKEGAGDESCGRMVEKMRVKRVDGASDEAPERCISSLRGSDVGTFGNDINAEPIYGHIVEDRSLEPSDCDGSEKSGIGYTVRESLDDAGRVLTNCSSTSNMEVPESVILTHLGRSLDGAIGVGNGEQHIYPNAMRSTMDSGLDHTTMNAGKDVFSAVADPATSLHEPENDNRLGLHVECTEKRRTISIELDIDEPEERIAPSVEQRSLHIFLQREMTRLCQILKLPDGLTHMVRRFLKYVIANNHVSSESPTTLQAFQMALCWIAASIINHKIDKKDMLMLAKQILNYGCTEEQANSIYSKMQQWERMFLQCSETINDSSRNCLLATDDIGKESSNVDTGVSQFSSFKLKNVKSGVEEKSTTVEPDNCKILSQHKQAPKYKVSGSETKDKIKQIQEKCDKGLKKLVRQQWKEIQEFRRIWEEKRVQLENDYRLKTAFVRCIYDQGSMRINKLKLLDEDIAKKMEEHKFLKDMNLKDLEAKQLAAQKDEREKAEYLLVKAKACCSDIRSDDESHLLESQSEDPGHSQTIAHITVSGPENVISRSEQHIEELHNKIVCDLQWDDVVPCNTSVTVSAEAVGCTVPTETVNNSINIMPERKVGIVHCEKTSVVAAEQPKELNPLACGERVSDEIPSSEQIKKVMTEVPETVYTDIVGHSCSVKSHNAPIGVYDKLDTNDLPENVINQSVGADKLIDGVPSLLPLELEQTIASPDHCGSMPQSQVAQDKCHQCSVSAELQDKDAQGTKNQSTTPVEVAILEAVEAVTSVQSNHEVIENCEQLQPHSAYVSPGCNQVPAGVVERQIQDEARSTSPIAEASLHLTKELEALSYQASSQSGGNLDLHPPVVHIDSTLDEAILETVDAVISVQSNHEVIENCQQLQQISSHVSPGCDQISASEVEHQTQDEARCSSQTAEASLHLTEDLEELSYQANSQSGGNLELHPPVSHVVSTLDGNHLDLGSANGIDIEPSGELNASSEINVTMSRAVTCTIELPNQAVLQLREDVTHLQGPSNLLDYPSDPVGSWNPTPSFHAKPLQDELHRLRKEIEQEIKVHEDKKSQLKSDCKKEIHEIIAQIRDKYDTKLKDAEAAYWLMKNELANNYNKVIMNKILAEAFKSKCFSLRPSEHPGTQQAVPSSHMQHLHQLSLPTSVRLSRGFSSRRPAYGYHTTAPNVQPVQPTVSHSTRPSHVAVLSSSQPVQPLQHAAALSHNVPTRPPHVGTLTPSTGNLRVCREIHSLAPHPQAFRPAASTSVASVASFPPSASSQLASVLRPAASSSFSQEAPPPPQHQPLLHSHPQTPQPVTTNFISHGHGLPAPPSISQSTQELHMDMDTRPRVQLPHSFSPIPLIRTTFDLSQQSELQSFGNMQGGLTSSVVQRNVVYLSDDD</sequence>
<comment type="caution">
    <text evidence="4">The sequence shown here is derived from an EMBL/GenBank/DDBJ whole genome shotgun (WGS) entry which is preliminary data.</text>
</comment>
<feature type="compositionally biased region" description="Low complexity" evidence="2">
    <location>
        <begin position="52"/>
        <end position="65"/>
    </location>
</feature>
<feature type="compositionally biased region" description="Basic and acidic residues" evidence="2">
    <location>
        <begin position="208"/>
        <end position="219"/>
    </location>
</feature>
<dbReference type="Proteomes" id="UP001604336">
    <property type="component" value="Unassembled WGS sequence"/>
</dbReference>
<feature type="compositionally biased region" description="Low complexity" evidence="2">
    <location>
        <begin position="1493"/>
        <end position="1504"/>
    </location>
</feature>
<dbReference type="PANTHER" id="PTHR35116">
    <property type="entry name" value="HELICASE PROTEIN MOM1"/>
    <property type="match status" value="1"/>
</dbReference>
<feature type="region of interest" description="Disordered" evidence="2">
    <location>
        <begin position="188"/>
        <end position="219"/>
    </location>
</feature>
<evidence type="ECO:0000256" key="1">
    <source>
        <dbReference type="SAM" id="Coils"/>
    </source>
</evidence>
<feature type="compositionally biased region" description="Polar residues" evidence="2">
    <location>
        <begin position="1373"/>
        <end position="1387"/>
    </location>
</feature>
<gene>
    <name evidence="4" type="ORF">Adt_39195</name>
</gene>
<dbReference type="InterPro" id="IPR039322">
    <property type="entry name" value="MOM1"/>
</dbReference>
<feature type="coiled-coil region" evidence="1">
    <location>
        <begin position="1241"/>
        <end position="1268"/>
    </location>
</feature>
<keyword evidence="4" id="KW-0347">Helicase</keyword>
<feature type="domain" description="MOM1 alpha-helical" evidence="3">
    <location>
        <begin position="412"/>
        <end position="530"/>
    </location>
</feature>
<feature type="region of interest" description="Disordered" evidence="2">
    <location>
        <begin position="1366"/>
        <end position="1387"/>
    </location>
</feature>
<reference evidence="5" key="1">
    <citation type="submission" date="2024-07" db="EMBL/GenBank/DDBJ databases">
        <title>Two chromosome-level genome assemblies of Korean endemic species Abeliophyllum distichum and Forsythia ovata (Oleaceae).</title>
        <authorList>
            <person name="Jang H."/>
        </authorList>
    </citation>
    <scope>NUCLEOTIDE SEQUENCE [LARGE SCALE GENOMIC DNA]</scope>
</reference>
<keyword evidence="4" id="KW-0067">ATP-binding</keyword>
<protein>
    <submittedName>
        <fullName evidence="4">Helicase protein MOM1</fullName>
    </submittedName>
</protein>
<dbReference type="Pfam" id="PF25029">
    <property type="entry name" value="MOM1"/>
    <property type="match status" value="1"/>
</dbReference>
<dbReference type="EMBL" id="JBFOLK010000012">
    <property type="protein sequence ID" value="KAL2471059.1"/>
    <property type="molecule type" value="Genomic_DNA"/>
</dbReference>
<dbReference type="PANTHER" id="PTHR35116:SF2">
    <property type="entry name" value="ATP-DEPENDENT HELICASE FAMILY PROTEIN-RELATED"/>
    <property type="match status" value="1"/>
</dbReference>
<dbReference type="InterPro" id="IPR056882">
    <property type="entry name" value="MOM1_dom"/>
</dbReference>
<proteinExistence type="predicted"/>
<dbReference type="Gene3D" id="6.10.250.1310">
    <property type="match status" value="1"/>
</dbReference>
<keyword evidence="1" id="KW-0175">Coiled coil</keyword>
<keyword evidence="5" id="KW-1185">Reference proteome</keyword>
<dbReference type="GO" id="GO:0004386">
    <property type="term" value="F:helicase activity"/>
    <property type="evidence" value="ECO:0007669"/>
    <property type="project" value="UniProtKB-KW"/>
</dbReference>
<evidence type="ECO:0000256" key="2">
    <source>
        <dbReference type="SAM" id="MobiDB-lite"/>
    </source>
</evidence>
<feature type="region of interest" description="Disordered" evidence="2">
    <location>
        <begin position="1"/>
        <end position="65"/>
    </location>
</feature>
<evidence type="ECO:0000313" key="5">
    <source>
        <dbReference type="Proteomes" id="UP001604336"/>
    </source>
</evidence>
<keyword evidence="4" id="KW-0547">Nucleotide-binding</keyword>
<organism evidence="4 5">
    <name type="scientific">Abeliophyllum distichum</name>
    <dbReference type="NCBI Taxonomy" id="126358"/>
    <lineage>
        <taxon>Eukaryota</taxon>
        <taxon>Viridiplantae</taxon>
        <taxon>Streptophyta</taxon>
        <taxon>Embryophyta</taxon>
        <taxon>Tracheophyta</taxon>
        <taxon>Spermatophyta</taxon>
        <taxon>Magnoliopsida</taxon>
        <taxon>eudicotyledons</taxon>
        <taxon>Gunneridae</taxon>
        <taxon>Pentapetalae</taxon>
        <taxon>asterids</taxon>
        <taxon>lamiids</taxon>
        <taxon>Lamiales</taxon>
        <taxon>Oleaceae</taxon>
        <taxon>Forsythieae</taxon>
        <taxon>Abeliophyllum</taxon>
    </lineage>
</organism>
<name>A0ABD1Q5B3_9LAMI</name>
<accession>A0ABD1Q5B3</accession>
<evidence type="ECO:0000259" key="3">
    <source>
        <dbReference type="Pfam" id="PF25029"/>
    </source>
</evidence>
<evidence type="ECO:0000313" key="4">
    <source>
        <dbReference type="EMBL" id="KAL2471059.1"/>
    </source>
</evidence>